<evidence type="ECO:0000313" key="4">
    <source>
        <dbReference type="Proteomes" id="UP000001064"/>
    </source>
</evidence>
<evidence type="ECO:0000313" key="3">
    <source>
        <dbReference type="EMBL" id="EGC40270.1"/>
    </source>
</evidence>
<name>F0Z739_DICPU</name>
<keyword evidence="4" id="KW-1185">Reference proteome</keyword>
<dbReference type="VEuPathDB" id="AmoebaDB:DICPUDRAFT_74211"/>
<dbReference type="Proteomes" id="UP000001064">
    <property type="component" value="Unassembled WGS sequence"/>
</dbReference>
<protein>
    <recommendedName>
        <fullName evidence="2">B box-type domain-containing protein</fullName>
    </recommendedName>
</protein>
<sequence length="290" mass="33044">MNNSISNLKRKKFNSEGNLQELLKQELTFDCNQSTITEIEDGSSISSGVGSSSTEGGKIIDCLIHGDSKIEFICDDCQDKPICKLCLSGYHKGHRVSILDDEKTKSIINTIKENNILSTLNPIRETNDQIMELAKKQLEASELKKESCKNIISSEFKKLYEMFKVIEEAKIQEMEESQKKNLEAFNTIQNLYNEHQNVILPIEEACRLAKKDSIELNDLEIIKFNHQVNELLKKPLEFQNLTKISLSSNQFIIDTMIESSKKLFVLKESKFKNNLNNSTSSNSSNGFLKY</sequence>
<dbReference type="RefSeq" id="XP_003283206.1">
    <property type="nucleotide sequence ID" value="XM_003283158.1"/>
</dbReference>
<dbReference type="InParanoid" id="F0Z739"/>
<accession>F0Z739</accession>
<dbReference type="OrthoDB" id="6088471at2759"/>
<gene>
    <name evidence="3" type="ORF">DICPUDRAFT_74211</name>
</gene>
<evidence type="ECO:0000256" key="1">
    <source>
        <dbReference type="SAM" id="Coils"/>
    </source>
</evidence>
<dbReference type="Gene3D" id="3.30.160.60">
    <property type="entry name" value="Classic Zinc Finger"/>
    <property type="match status" value="1"/>
</dbReference>
<dbReference type="InterPro" id="IPR052697">
    <property type="entry name" value="FNIP_repeat"/>
</dbReference>
<dbReference type="GeneID" id="10509111"/>
<feature type="domain" description="B box-type" evidence="2">
    <location>
        <begin position="61"/>
        <end position="96"/>
    </location>
</feature>
<organism evidence="3 4">
    <name type="scientific">Dictyostelium purpureum</name>
    <name type="common">Slime mold</name>
    <dbReference type="NCBI Taxonomy" id="5786"/>
    <lineage>
        <taxon>Eukaryota</taxon>
        <taxon>Amoebozoa</taxon>
        <taxon>Evosea</taxon>
        <taxon>Eumycetozoa</taxon>
        <taxon>Dictyostelia</taxon>
        <taxon>Dictyosteliales</taxon>
        <taxon>Dictyosteliaceae</taxon>
        <taxon>Dictyostelium</taxon>
    </lineage>
</organism>
<dbReference type="GO" id="GO:0008270">
    <property type="term" value="F:zinc ion binding"/>
    <property type="evidence" value="ECO:0007669"/>
    <property type="project" value="InterPro"/>
</dbReference>
<dbReference type="Pfam" id="PF00643">
    <property type="entry name" value="zf-B_box"/>
    <property type="match status" value="1"/>
</dbReference>
<dbReference type="SUPFAM" id="SSF57845">
    <property type="entry name" value="B-box zinc-binding domain"/>
    <property type="match status" value="1"/>
</dbReference>
<keyword evidence="1" id="KW-0175">Coiled coil</keyword>
<dbReference type="KEGG" id="dpp:DICPUDRAFT_74211"/>
<evidence type="ECO:0000259" key="2">
    <source>
        <dbReference type="Pfam" id="PF00643"/>
    </source>
</evidence>
<dbReference type="PANTHER" id="PTHR32031">
    <property type="entry name" value="FNIP REPEAT-CONTAINING PROTEIN-RELATED-RELATED"/>
    <property type="match status" value="1"/>
</dbReference>
<dbReference type="EMBL" id="GL870944">
    <property type="protein sequence ID" value="EGC40270.1"/>
    <property type="molecule type" value="Genomic_DNA"/>
</dbReference>
<reference evidence="4" key="1">
    <citation type="journal article" date="2011" name="Genome Biol.">
        <title>Comparative genomics of the social amoebae Dictyostelium discoideum and Dictyostelium purpureum.</title>
        <authorList>
            <consortium name="US DOE Joint Genome Institute (JGI-PGF)"/>
            <person name="Sucgang R."/>
            <person name="Kuo A."/>
            <person name="Tian X."/>
            <person name="Salerno W."/>
            <person name="Parikh A."/>
            <person name="Feasley C.L."/>
            <person name="Dalin E."/>
            <person name="Tu H."/>
            <person name="Huang E."/>
            <person name="Barry K."/>
            <person name="Lindquist E."/>
            <person name="Shapiro H."/>
            <person name="Bruce D."/>
            <person name="Schmutz J."/>
            <person name="Salamov A."/>
            <person name="Fey P."/>
            <person name="Gaudet P."/>
            <person name="Anjard C."/>
            <person name="Babu M.M."/>
            <person name="Basu S."/>
            <person name="Bushmanova Y."/>
            <person name="van der Wel H."/>
            <person name="Katoh-Kurasawa M."/>
            <person name="Dinh C."/>
            <person name="Coutinho P.M."/>
            <person name="Saito T."/>
            <person name="Elias M."/>
            <person name="Schaap P."/>
            <person name="Kay R.R."/>
            <person name="Henrissat B."/>
            <person name="Eichinger L."/>
            <person name="Rivero F."/>
            <person name="Putnam N.H."/>
            <person name="West C.M."/>
            <person name="Loomis W.F."/>
            <person name="Chisholm R.L."/>
            <person name="Shaulsky G."/>
            <person name="Strassmann J.E."/>
            <person name="Queller D.C."/>
            <person name="Kuspa A."/>
            <person name="Grigoriev I.V."/>
        </authorList>
    </citation>
    <scope>NUCLEOTIDE SEQUENCE [LARGE SCALE GENOMIC DNA]</scope>
    <source>
        <strain evidence="4">QSDP1</strain>
    </source>
</reference>
<dbReference type="InterPro" id="IPR000315">
    <property type="entry name" value="Znf_B-box"/>
</dbReference>
<dbReference type="AlphaFoldDB" id="F0Z739"/>
<feature type="coiled-coil region" evidence="1">
    <location>
        <begin position="131"/>
        <end position="194"/>
    </location>
</feature>
<dbReference type="PANTHER" id="PTHR32031:SF47">
    <property type="entry name" value="B BOX-TYPE DOMAIN-CONTAINING PROTEIN-RELATED"/>
    <property type="match status" value="1"/>
</dbReference>
<proteinExistence type="predicted"/>